<proteinExistence type="predicted"/>
<evidence type="ECO:0000313" key="2">
    <source>
        <dbReference type="EMBL" id="THU63327.1"/>
    </source>
</evidence>
<sequence length="124" mass="13040">MAMSEIKGSRGAFVGGAYLLQEASGVLLALLGGLHFVRRHVADGAGGVLDRLGPLASLRLHESRSNIRRSDPTAGAKTTTTTTTTTTTHLALAAGFPGLEHLAARHRPCLELPKPTPCLPENKH</sequence>
<dbReference type="Proteomes" id="UP000317650">
    <property type="component" value="Chromosome 1"/>
</dbReference>
<evidence type="ECO:0000256" key="1">
    <source>
        <dbReference type="SAM" id="MobiDB-lite"/>
    </source>
</evidence>
<gene>
    <name evidence="2" type="ORF">C4D60_Mb01t14610</name>
</gene>
<name>A0A4S8JM84_MUSBA</name>
<keyword evidence="3" id="KW-1185">Reference proteome</keyword>
<dbReference type="EMBL" id="PYDT01000004">
    <property type="protein sequence ID" value="THU63327.1"/>
    <property type="molecule type" value="Genomic_DNA"/>
</dbReference>
<dbReference type="AlphaFoldDB" id="A0A4S8JM84"/>
<comment type="caution">
    <text evidence="2">The sequence shown here is derived from an EMBL/GenBank/DDBJ whole genome shotgun (WGS) entry which is preliminary data.</text>
</comment>
<evidence type="ECO:0000313" key="3">
    <source>
        <dbReference type="Proteomes" id="UP000317650"/>
    </source>
</evidence>
<protein>
    <submittedName>
        <fullName evidence="2">Uncharacterized protein</fullName>
    </submittedName>
</protein>
<accession>A0A4S8JM84</accession>
<organism evidence="2 3">
    <name type="scientific">Musa balbisiana</name>
    <name type="common">Banana</name>
    <dbReference type="NCBI Taxonomy" id="52838"/>
    <lineage>
        <taxon>Eukaryota</taxon>
        <taxon>Viridiplantae</taxon>
        <taxon>Streptophyta</taxon>
        <taxon>Embryophyta</taxon>
        <taxon>Tracheophyta</taxon>
        <taxon>Spermatophyta</taxon>
        <taxon>Magnoliopsida</taxon>
        <taxon>Liliopsida</taxon>
        <taxon>Zingiberales</taxon>
        <taxon>Musaceae</taxon>
        <taxon>Musa</taxon>
    </lineage>
</organism>
<reference evidence="2 3" key="1">
    <citation type="journal article" date="2019" name="Nat. Plants">
        <title>Genome sequencing of Musa balbisiana reveals subgenome evolution and function divergence in polyploid bananas.</title>
        <authorList>
            <person name="Yao X."/>
        </authorList>
    </citation>
    <scope>NUCLEOTIDE SEQUENCE [LARGE SCALE GENOMIC DNA]</scope>
    <source>
        <strain evidence="3">cv. DH-PKW</strain>
        <tissue evidence="2">Leaves</tissue>
    </source>
</reference>
<feature type="region of interest" description="Disordered" evidence="1">
    <location>
        <begin position="65"/>
        <end position="85"/>
    </location>
</feature>